<name>A0A6J5WUJ5_PRUAR</name>
<protein>
    <submittedName>
        <fullName evidence="1">Uncharacterized protein</fullName>
    </submittedName>
</protein>
<evidence type="ECO:0000313" key="2">
    <source>
        <dbReference type="Proteomes" id="UP000507245"/>
    </source>
</evidence>
<proteinExistence type="predicted"/>
<accession>A0A6J5WUJ5</accession>
<gene>
    <name evidence="1" type="ORF">ORAREDHAP_LOCUS20312</name>
</gene>
<reference evidence="2" key="1">
    <citation type="journal article" date="2020" name="Genome Biol.">
        <title>Gamete binning: chromosome-level and haplotype-resolved genome assembly enabled by high-throughput single-cell sequencing of gamete genomes.</title>
        <authorList>
            <person name="Campoy J.A."/>
            <person name="Sun H."/>
            <person name="Goel M."/>
            <person name="Jiao W.-B."/>
            <person name="Folz-Donahue K."/>
            <person name="Wang N."/>
            <person name="Rubio M."/>
            <person name="Liu C."/>
            <person name="Kukat C."/>
            <person name="Ruiz D."/>
            <person name="Huettel B."/>
            <person name="Schneeberger K."/>
        </authorList>
    </citation>
    <scope>NUCLEOTIDE SEQUENCE [LARGE SCALE GENOMIC DNA]</scope>
    <source>
        <strain evidence="2">cv. Rojo Pasion</strain>
    </source>
</reference>
<keyword evidence="2" id="KW-1185">Reference proteome</keyword>
<dbReference type="EMBL" id="CAEKKB010000003">
    <property type="protein sequence ID" value="CAB4303735.1"/>
    <property type="molecule type" value="Genomic_DNA"/>
</dbReference>
<organism evidence="1 2">
    <name type="scientific">Prunus armeniaca</name>
    <name type="common">Apricot</name>
    <name type="synonym">Armeniaca vulgaris</name>
    <dbReference type="NCBI Taxonomy" id="36596"/>
    <lineage>
        <taxon>Eukaryota</taxon>
        <taxon>Viridiplantae</taxon>
        <taxon>Streptophyta</taxon>
        <taxon>Embryophyta</taxon>
        <taxon>Tracheophyta</taxon>
        <taxon>Spermatophyta</taxon>
        <taxon>Magnoliopsida</taxon>
        <taxon>eudicotyledons</taxon>
        <taxon>Gunneridae</taxon>
        <taxon>Pentapetalae</taxon>
        <taxon>rosids</taxon>
        <taxon>fabids</taxon>
        <taxon>Rosales</taxon>
        <taxon>Rosaceae</taxon>
        <taxon>Amygdaloideae</taxon>
        <taxon>Amygdaleae</taxon>
        <taxon>Prunus</taxon>
    </lineage>
</organism>
<dbReference type="Proteomes" id="UP000507245">
    <property type="component" value="Unassembled WGS sequence"/>
</dbReference>
<sequence length="198" mass="21468">MVSVRSLAGPVLASREDLELGSPCHWGCSASLDQIFGGHFFSLLSPCHSARLEVSDIELDLGESARLVLILRFDEIVAALGKLRQGQFVGLILIGIGEPSKTFSTNPAVRQGWLEGFVVVGRRAWLEGEVIPHISVLSWLRQGGPPVYCAQPLPFGKLGALRLLARGHGELAQEVFEVAWLGVGPLKLLQEDPLEGER</sequence>
<dbReference type="AlphaFoldDB" id="A0A6J5WUJ5"/>
<evidence type="ECO:0000313" key="1">
    <source>
        <dbReference type="EMBL" id="CAB4303735.1"/>
    </source>
</evidence>